<feature type="compositionally biased region" description="Low complexity" evidence="7">
    <location>
        <begin position="265"/>
        <end position="279"/>
    </location>
</feature>
<evidence type="ECO:0000313" key="9">
    <source>
        <dbReference type="Proteomes" id="UP000221653"/>
    </source>
</evidence>
<name>A0A2A9DP21_9CORY</name>
<comment type="similarity">
    <text evidence="2 6">Belongs to the SURF1 family.</text>
</comment>
<dbReference type="InterPro" id="IPR045214">
    <property type="entry name" value="Surf1/Surf4"/>
</dbReference>
<dbReference type="PANTHER" id="PTHR23427">
    <property type="entry name" value="SURFEIT LOCUS PROTEIN"/>
    <property type="match status" value="1"/>
</dbReference>
<keyword evidence="9" id="KW-1185">Reference proteome</keyword>
<organism evidence="8 9">
    <name type="scientific">Corynebacterium renale</name>
    <dbReference type="NCBI Taxonomy" id="1724"/>
    <lineage>
        <taxon>Bacteria</taxon>
        <taxon>Bacillati</taxon>
        <taxon>Actinomycetota</taxon>
        <taxon>Actinomycetes</taxon>
        <taxon>Mycobacteriales</taxon>
        <taxon>Corynebacteriaceae</taxon>
        <taxon>Corynebacterium</taxon>
    </lineage>
</organism>
<keyword evidence="4 6" id="KW-1133">Transmembrane helix</keyword>
<dbReference type="InterPro" id="IPR002994">
    <property type="entry name" value="Surf1/Shy1"/>
</dbReference>
<keyword evidence="3 6" id="KW-0812">Transmembrane</keyword>
<dbReference type="Pfam" id="PF02104">
    <property type="entry name" value="SURF1"/>
    <property type="match status" value="1"/>
</dbReference>
<dbReference type="CDD" id="cd06662">
    <property type="entry name" value="SURF1"/>
    <property type="match status" value="1"/>
</dbReference>
<evidence type="ECO:0000256" key="3">
    <source>
        <dbReference type="ARBA" id="ARBA00022692"/>
    </source>
</evidence>
<gene>
    <name evidence="8" type="ORF">ATK06_1441</name>
</gene>
<evidence type="ECO:0000256" key="4">
    <source>
        <dbReference type="ARBA" id="ARBA00022989"/>
    </source>
</evidence>
<comment type="subcellular location">
    <subcellularLocation>
        <location evidence="6">Cell membrane</location>
        <topology evidence="6">Multi-pass membrane protein</topology>
    </subcellularLocation>
    <subcellularLocation>
        <location evidence="1">Membrane</location>
    </subcellularLocation>
</comment>
<feature type="transmembrane region" description="Helical" evidence="6">
    <location>
        <begin position="21"/>
        <end position="42"/>
    </location>
</feature>
<evidence type="ECO:0000313" key="8">
    <source>
        <dbReference type="EMBL" id="PFG28333.1"/>
    </source>
</evidence>
<comment type="caution">
    <text evidence="8">The sequence shown here is derived from an EMBL/GenBank/DDBJ whole genome shotgun (WGS) entry which is preliminary data.</text>
</comment>
<dbReference type="PROSITE" id="PS50895">
    <property type="entry name" value="SURF1"/>
    <property type="match status" value="1"/>
</dbReference>
<dbReference type="OrthoDB" id="9807214at2"/>
<feature type="compositionally biased region" description="Basic and acidic residues" evidence="7">
    <location>
        <begin position="306"/>
        <end position="320"/>
    </location>
</feature>
<keyword evidence="5 6" id="KW-0472">Membrane</keyword>
<sequence length="337" mass="37708">MEERYGSRSARTSGWRQFLTPGWILGAIVIVLFSYFAFTWLAPWQLGKNSEINERNAQIEAAFNTDPVNYQEIFGPGGTLDPKDEWRRVTATGHFLADHESLLRMRPAGGGPAVHSLVPFQTTAGDTILTHRGYVSSEGNTIPEIAPIPTGEVTITAVARVNEPRPDRQPLHDDGYTQFYGINTEQIAETLGVDLGRDTFQLVDDQPGVLTPLPIPKLDTGSHLSYGLQWIAFGIMAPLGLGYFIWAELRERRRARSEAEEIYASEDASASASAESAPRSMRERLGFDNDEDLSTAPPPSIFSRHRTVEHSRSLADRYGDTPRNQYRKIIEKEEDRF</sequence>
<protein>
    <recommendedName>
        <fullName evidence="6">SURF1-like protein</fullName>
    </recommendedName>
</protein>
<dbReference type="AlphaFoldDB" id="A0A2A9DP21"/>
<evidence type="ECO:0000256" key="1">
    <source>
        <dbReference type="ARBA" id="ARBA00004370"/>
    </source>
</evidence>
<evidence type="ECO:0000256" key="7">
    <source>
        <dbReference type="SAM" id="MobiDB-lite"/>
    </source>
</evidence>
<dbReference type="STRING" id="1724.GCA_001044175_01276"/>
<feature type="transmembrane region" description="Helical" evidence="6">
    <location>
        <begin position="227"/>
        <end position="246"/>
    </location>
</feature>
<feature type="region of interest" description="Disordered" evidence="7">
    <location>
        <begin position="261"/>
        <end position="326"/>
    </location>
</feature>
<reference evidence="8 9" key="1">
    <citation type="submission" date="2017-10" db="EMBL/GenBank/DDBJ databases">
        <title>Sequencing the genomes of 1000 actinobacteria strains.</title>
        <authorList>
            <person name="Klenk H.-P."/>
        </authorList>
    </citation>
    <scope>NUCLEOTIDE SEQUENCE [LARGE SCALE GENOMIC DNA]</scope>
    <source>
        <strain evidence="8 9">DSM 20688</strain>
    </source>
</reference>
<accession>A0A2A9DP21</accession>
<evidence type="ECO:0000256" key="6">
    <source>
        <dbReference type="RuleBase" id="RU363076"/>
    </source>
</evidence>
<proteinExistence type="inferred from homology"/>
<dbReference type="EMBL" id="PDJF01000001">
    <property type="protein sequence ID" value="PFG28333.1"/>
    <property type="molecule type" value="Genomic_DNA"/>
</dbReference>
<dbReference type="PANTHER" id="PTHR23427:SF2">
    <property type="entry name" value="SURFEIT LOCUS PROTEIN 1"/>
    <property type="match status" value="1"/>
</dbReference>
<evidence type="ECO:0000256" key="5">
    <source>
        <dbReference type="ARBA" id="ARBA00023136"/>
    </source>
</evidence>
<dbReference type="GO" id="GO:0005886">
    <property type="term" value="C:plasma membrane"/>
    <property type="evidence" value="ECO:0007669"/>
    <property type="project" value="UniProtKB-SubCell"/>
</dbReference>
<evidence type="ECO:0000256" key="2">
    <source>
        <dbReference type="ARBA" id="ARBA00007165"/>
    </source>
</evidence>
<dbReference type="Proteomes" id="UP000221653">
    <property type="component" value="Unassembled WGS sequence"/>
</dbReference>
<keyword evidence="6" id="KW-1003">Cell membrane</keyword>